<gene>
    <name evidence="2" type="ordered locus">mll0467</name>
</gene>
<dbReference type="PATRIC" id="fig|266835.9.peg.377"/>
<dbReference type="HOGENOM" id="CLU_1184290_0_0_5"/>
<accession>Q98MR7</accession>
<reference evidence="2 3" key="1">
    <citation type="journal article" date="2000" name="DNA Res.">
        <title>Complete genome structure of the nitrogen-fixing symbiotic bacterium Mesorhizobium loti.</title>
        <authorList>
            <person name="Kaneko T."/>
            <person name="Nakamura Y."/>
            <person name="Sato S."/>
            <person name="Asamizu E."/>
            <person name="Kato T."/>
            <person name="Sasamoto S."/>
            <person name="Watanabe A."/>
            <person name="Idesawa K."/>
            <person name="Ishikawa A."/>
            <person name="Kawashima K."/>
            <person name="Kimura T."/>
            <person name="Kishida Y."/>
            <person name="Kiyokawa C."/>
            <person name="Kohara M."/>
            <person name="Matsumoto M."/>
            <person name="Matsuno A."/>
            <person name="Mochizuki Y."/>
            <person name="Nakayama S."/>
            <person name="Nakazaki N."/>
            <person name="Shimpo S."/>
            <person name="Sugimoto M."/>
            <person name="Takeuchi C."/>
            <person name="Yamada M."/>
            <person name="Tabata S."/>
        </authorList>
    </citation>
    <scope>NUCLEOTIDE SEQUENCE [LARGE SCALE GENOMIC DNA]</scope>
    <source>
        <strain evidence="3">LMG 29417 / CECT 9101 / MAFF 303099</strain>
    </source>
</reference>
<feature type="compositionally biased region" description="Basic and acidic residues" evidence="1">
    <location>
        <begin position="14"/>
        <end position="23"/>
    </location>
</feature>
<organism evidence="2 3">
    <name type="scientific">Mesorhizobium japonicum (strain LMG 29417 / CECT 9101 / MAFF 303099)</name>
    <name type="common">Mesorhizobium loti (strain MAFF 303099)</name>
    <dbReference type="NCBI Taxonomy" id="266835"/>
    <lineage>
        <taxon>Bacteria</taxon>
        <taxon>Pseudomonadati</taxon>
        <taxon>Pseudomonadota</taxon>
        <taxon>Alphaproteobacteria</taxon>
        <taxon>Hyphomicrobiales</taxon>
        <taxon>Phyllobacteriaceae</taxon>
        <taxon>Mesorhizobium</taxon>
    </lineage>
</organism>
<proteinExistence type="predicted"/>
<dbReference type="Proteomes" id="UP000000552">
    <property type="component" value="Chromosome"/>
</dbReference>
<evidence type="ECO:0000313" key="3">
    <source>
        <dbReference type="Proteomes" id="UP000000552"/>
    </source>
</evidence>
<protein>
    <submittedName>
        <fullName evidence="2">Mll0467 protein</fullName>
    </submittedName>
</protein>
<evidence type="ECO:0000313" key="2">
    <source>
        <dbReference type="EMBL" id="BAB48046.1"/>
    </source>
</evidence>
<dbReference type="EMBL" id="BA000012">
    <property type="protein sequence ID" value="BAB48046.1"/>
    <property type="molecule type" value="Genomic_DNA"/>
</dbReference>
<dbReference type="KEGG" id="mlo:mll0467"/>
<name>Q98MR7_RHILO</name>
<sequence length="234" mass="26182">MRQKKLKPAGVRVDGSKRIDLKEKRTRRKQNRQVASAKLLQAAPVEDTRVADVWRRDELRSSLRIKAEGQARRMTRLSKADGGKEGIRVTAVKVRISAQRSETQAIRSRPGTFEWRYGRKRQDALFHAGSHLAVLWERAGIAVASSADFLRGIGSGYASGISDGRVAAIDKLDGFVKEMGRVPAERMIDYCVSGLTTAEIAMKHGAKEREMAPVLHFDLRNCAVHFKFISGNRR</sequence>
<evidence type="ECO:0000256" key="1">
    <source>
        <dbReference type="SAM" id="MobiDB-lite"/>
    </source>
</evidence>
<dbReference type="RefSeq" id="WP_010909402.1">
    <property type="nucleotide sequence ID" value="NC_002678.2"/>
</dbReference>
<dbReference type="AlphaFoldDB" id="Q98MR7"/>
<feature type="region of interest" description="Disordered" evidence="1">
    <location>
        <begin position="1"/>
        <end position="30"/>
    </location>
</feature>